<reference evidence="2 3" key="1">
    <citation type="journal article" date="2015" name="Sci. Rep.">
        <title>The genome of Leishmania panamensis: insights into genomics of the L. (Viannia) subgenus.</title>
        <authorList>
            <person name="Llanes A."/>
            <person name="Restrepo C.M."/>
            <person name="Vecchio G.D."/>
            <person name="Anguizola F.J."/>
            <person name="Lleonart R."/>
        </authorList>
    </citation>
    <scope>NUCLEOTIDE SEQUENCE [LARGE SCALE GENOMIC DNA]</scope>
    <source>
        <strain evidence="2 3">MHOM/PA/94/PSC-1</strain>
    </source>
</reference>
<protein>
    <submittedName>
        <fullName evidence="2">Uncharacterized protein</fullName>
    </submittedName>
</protein>
<gene>
    <name evidence="2" type="ORF">LPMP_120970</name>
</gene>
<dbReference type="AlphaFoldDB" id="A0A088RMI3"/>
<dbReference type="KEGG" id="lpan:LPMP_120970"/>
<dbReference type="GeneID" id="22573103"/>
<dbReference type="eggNOG" id="ENOG502SKNK">
    <property type="taxonomic scope" value="Eukaryota"/>
</dbReference>
<proteinExistence type="predicted"/>
<dbReference type="VEuPathDB" id="TriTrypDB:LPAL13_120014700"/>
<sequence length="213" mass="23455">MERLSGEKEAHEDPTRVVAPPSVPLPDLVAQSADDDRDVDPIEIADVDMTEPFLTEPHSCDVPAGAAGVLRSGEEMPPCLSAPYMEALLNTDPRISFLALHIGALRAIEAREEMNRLHYDYLPWCVPSTEFMEHPPSGGAPFFTVPLMHPSVRTRLPLERGDCEVDELLSHPTREALTAAIGADMLEHLRFSRNVDVMRRRRSKRAAAAGGKG</sequence>
<keyword evidence="3" id="KW-1185">Reference proteome</keyword>
<accession>A0A088RMI3</accession>
<dbReference type="RefSeq" id="XP_010697077.1">
    <property type="nucleotide sequence ID" value="XM_010698775.1"/>
</dbReference>
<dbReference type="VEuPathDB" id="TriTrypDB:LPMP_120970"/>
<dbReference type="Proteomes" id="UP000063063">
    <property type="component" value="Chromosome 12"/>
</dbReference>
<evidence type="ECO:0000256" key="1">
    <source>
        <dbReference type="SAM" id="MobiDB-lite"/>
    </source>
</evidence>
<dbReference type="EMBL" id="CP009381">
    <property type="protein sequence ID" value="AIN96424.1"/>
    <property type="molecule type" value="Genomic_DNA"/>
</dbReference>
<feature type="region of interest" description="Disordered" evidence="1">
    <location>
        <begin position="1"/>
        <end position="38"/>
    </location>
</feature>
<dbReference type="OrthoDB" id="265970at2759"/>
<feature type="compositionally biased region" description="Basic and acidic residues" evidence="1">
    <location>
        <begin position="1"/>
        <end position="15"/>
    </location>
</feature>
<evidence type="ECO:0000313" key="2">
    <source>
        <dbReference type="EMBL" id="AIN96424.1"/>
    </source>
</evidence>
<name>A0A088RMI3_LEIPA</name>
<evidence type="ECO:0000313" key="3">
    <source>
        <dbReference type="Proteomes" id="UP000063063"/>
    </source>
</evidence>
<organism evidence="2 3">
    <name type="scientific">Leishmania panamensis</name>
    <dbReference type="NCBI Taxonomy" id="5679"/>
    <lineage>
        <taxon>Eukaryota</taxon>
        <taxon>Discoba</taxon>
        <taxon>Euglenozoa</taxon>
        <taxon>Kinetoplastea</taxon>
        <taxon>Metakinetoplastina</taxon>
        <taxon>Trypanosomatida</taxon>
        <taxon>Trypanosomatidae</taxon>
        <taxon>Leishmaniinae</taxon>
        <taxon>Leishmania</taxon>
        <taxon>Leishmania guyanensis species complex</taxon>
    </lineage>
</organism>